<name>A0ABY6ZEV1_9BACL</name>
<accession>A0ABY6ZEV1</accession>
<proteinExistence type="inferred from homology"/>
<dbReference type="SUPFAM" id="SSF51011">
    <property type="entry name" value="Glycosyl hydrolase domain"/>
    <property type="match status" value="1"/>
</dbReference>
<feature type="domain" description="Glycosyl hydrolase family 13 catalytic" evidence="6">
    <location>
        <begin position="5"/>
        <end position="401"/>
    </location>
</feature>
<dbReference type="InterPro" id="IPR045857">
    <property type="entry name" value="O16G_dom_2"/>
</dbReference>
<keyword evidence="8" id="KW-1185">Reference proteome</keyword>
<dbReference type="PANTHER" id="PTHR10357">
    <property type="entry name" value="ALPHA-AMYLASE FAMILY MEMBER"/>
    <property type="match status" value="1"/>
</dbReference>
<dbReference type="NCBIfam" id="NF008183">
    <property type="entry name" value="PRK10933.1"/>
    <property type="match status" value="1"/>
</dbReference>
<dbReference type="Gene3D" id="2.60.40.1180">
    <property type="entry name" value="Golgi alpha-mannosidase II"/>
    <property type="match status" value="1"/>
</dbReference>
<evidence type="ECO:0000256" key="5">
    <source>
        <dbReference type="ARBA" id="ARBA00038939"/>
    </source>
</evidence>
<organism evidence="7 8">
    <name type="scientific">Alicyclobacillus fastidiosus</name>
    <dbReference type="NCBI Taxonomy" id="392011"/>
    <lineage>
        <taxon>Bacteria</taxon>
        <taxon>Bacillati</taxon>
        <taxon>Bacillota</taxon>
        <taxon>Bacilli</taxon>
        <taxon>Bacillales</taxon>
        <taxon>Alicyclobacillaceae</taxon>
        <taxon>Alicyclobacillus</taxon>
    </lineage>
</organism>
<evidence type="ECO:0000259" key="6">
    <source>
        <dbReference type="SMART" id="SM00642"/>
    </source>
</evidence>
<sequence>MIRKFPFTKYFRDYSDTLLDYLKDLGVDVIWLSPIYQSPNDDNGYDISDYREIMHEFGTMKDFDELLAGVHERKMRLIMDLVVNHTSDEHKWFVESRRSKDNAYRDYYIWRPGKKGGPPNNWGSMFGGSAWAYDENTDEYYLHLFSPKQPDLNWDNPRVRRDIFDMMRWWLDKGIDGFRMDVINLISKDMRMPCAPNPGGAKYAWGGQYFTDGPRVHEFLQEMYESVLSKYDIMTVGETGGVTIEQAKLYSGEERRELNMVFQFDHMALDETGNKWNVTSWKLSDLKQVMSRWQNELDGVAWNSLYLNNHDQPRSVSRFGNDTEYRVESAKMLATFLHMHQGTPFIYQGEEIGMTNVAFEHIDEYKDLEIHNLWRDRVTDGGEDPGVVMRAIHAKGRDNARTPMQWNGSENGGFSQADPWIKVNPNYTKINVETAQADPNSVLNYYRKLIGLRKSHPIMVYGKYQLIENGCSDIYAFTRTLHDELWLVVCNFHDGFRSFETPTWIDLSGTEVILSNYDGEIEALSGHLVLKPFEARCYRCKTK</sequence>
<evidence type="ECO:0000256" key="1">
    <source>
        <dbReference type="ARBA" id="ARBA00008061"/>
    </source>
</evidence>
<dbReference type="CDD" id="cd11333">
    <property type="entry name" value="AmyAc_SI_OligoGlu_DGase"/>
    <property type="match status" value="1"/>
</dbReference>
<protein>
    <recommendedName>
        <fullName evidence="5">oligo-1,6-glucosidase</fullName>
        <ecNumber evidence="5">3.2.1.10</ecNumber>
    </recommendedName>
</protein>
<evidence type="ECO:0000256" key="4">
    <source>
        <dbReference type="ARBA" id="ARBA00036217"/>
    </source>
</evidence>
<dbReference type="RefSeq" id="WP_268005284.1">
    <property type="nucleotide sequence ID" value="NZ_CP104067.1"/>
</dbReference>
<dbReference type="SMART" id="SM00642">
    <property type="entry name" value="Aamy"/>
    <property type="match status" value="1"/>
</dbReference>
<evidence type="ECO:0000313" key="8">
    <source>
        <dbReference type="Proteomes" id="UP001164761"/>
    </source>
</evidence>
<dbReference type="Pfam" id="PF00128">
    <property type="entry name" value="Alpha-amylase"/>
    <property type="match status" value="1"/>
</dbReference>
<dbReference type="EC" id="3.2.1.10" evidence="5"/>
<keyword evidence="2" id="KW-0378">Hydrolase</keyword>
<dbReference type="Gene3D" id="3.90.400.10">
    <property type="entry name" value="Oligo-1,6-glucosidase, Domain 2"/>
    <property type="match status" value="1"/>
</dbReference>
<comment type="similarity">
    <text evidence="1">Belongs to the glycosyl hydrolase 13 family.</text>
</comment>
<evidence type="ECO:0000256" key="3">
    <source>
        <dbReference type="ARBA" id="ARBA00023295"/>
    </source>
</evidence>
<dbReference type="Proteomes" id="UP001164761">
    <property type="component" value="Chromosome"/>
</dbReference>
<evidence type="ECO:0000256" key="2">
    <source>
        <dbReference type="ARBA" id="ARBA00022801"/>
    </source>
</evidence>
<dbReference type="InterPro" id="IPR017853">
    <property type="entry name" value="GH"/>
</dbReference>
<dbReference type="EMBL" id="CP104067">
    <property type="protein sequence ID" value="WAH41372.1"/>
    <property type="molecule type" value="Genomic_DNA"/>
</dbReference>
<dbReference type="Gene3D" id="3.20.20.80">
    <property type="entry name" value="Glycosidases"/>
    <property type="match status" value="1"/>
</dbReference>
<dbReference type="PANTHER" id="PTHR10357:SF184">
    <property type="entry name" value="OLIGO-1,6-GLUCOSIDASE 1"/>
    <property type="match status" value="1"/>
</dbReference>
<dbReference type="InterPro" id="IPR006047">
    <property type="entry name" value="GH13_cat_dom"/>
</dbReference>
<keyword evidence="3" id="KW-0326">Glycosidase</keyword>
<gene>
    <name evidence="7" type="ORF">NZD89_24490</name>
</gene>
<evidence type="ECO:0000313" key="7">
    <source>
        <dbReference type="EMBL" id="WAH41372.1"/>
    </source>
</evidence>
<dbReference type="SUPFAM" id="SSF51445">
    <property type="entry name" value="(Trans)glycosidases"/>
    <property type="match status" value="1"/>
</dbReference>
<comment type="catalytic activity">
    <reaction evidence="4">
        <text>Hydrolysis of (1-&gt;6)-alpha-D-glucosidic linkages in some oligosaccharides produced from starch and glycogen by alpha-amylase, and in isomaltose.</text>
        <dbReference type="EC" id="3.2.1.10"/>
    </reaction>
</comment>
<dbReference type="InterPro" id="IPR013780">
    <property type="entry name" value="Glyco_hydro_b"/>
</dbReference>
<reference evidence="7" key="1">
    <citation type="submission" date="2022-08" db="EMBL/GenBank/DDBJ databases">
        <title>Alicyclobacillus fastidiosus DSM 17978, complete genome.</title>
        <authorList>
            <person name="Wang Q."/>
            <person name="Cai R."/>
            <person name="Wang Z."/>
        </authorList>
    </citation>
    <scope>NUCLEOTIDE SEQUENCE</scope>
    <source>
        <strain evidence="7">DSM 17978</strain>
    </source>
</reference>